<evidence type="ECO:0000313" key="2">
    <source>
        <dbReference type="Proteomes" id="UP000604046"/>
    </source>
</evidence>
<evidence type="ECO:0000313" key="1">
    <source>
        <dbReference type="EMBL" id="CAE7355806.1"/>
    </source>
</evidence>
<accession>A0A812PJ97</accession>
<reference evidence="1" key="1">
    <citation type="submission" date="2021-02" db="EMBL/GenBank/DDBJ databases">
        <authorList>
            <person name="Dougan E. K."/>
            <person name="Rhodes N."/>
            <person name="Thang M."/>
            <person name="Chan C."/>
        </authorList>
    </citation>
    <scope>NUCLEOTIDE SEQUENCE</scope>
</reference>
<sequence>MGGTPWDFLHRTRAASSVTEAASHGVSNHEPEAKQMYPCCPGWHQLATLARPSEVGVHGFAQRWLAEAGSPLSLITLLYKRPSGGSETTLVKERCVAASGHVARLALDKVLGLSVRPQLARLASSVAKLR</sequence>
<comment type="caution">
    <text evidence="1">The sequence shown here is derived from an EMBL/GenBank/DDBJ whole genome shotgun (WGS) entry which is preliminary data.</text>
</comment>
<name>A0A812PJ97_9DINO</name>
<keyword evidence="2" id="KW-1185">Reference proteome</keyword>
<dbReference type="AlphaFoldDB" id="A0A812PJ97"/>
<protein>
    <submittedName>
        <fullName evidence="1">Uncharacterized protein</fullName>
    </submittedName>
</protein>
<dbReference type="Proteomes" id="UP000604046">
    <property type="component" value="Unassembled WGS sequence"/>
</dbReference>
<organism evidence="1 2">
    <name type="scientific">Symbiodinium natans</name>
    <dbReference type="NCBI Taxonomy" id="878477"/>
    <lineage>
        <taxon>Eukaryota</taxon>
        <taxon>Sar</taxon>
        <taxon>Alveolata</taxon>
        <taxon>Dinophyceae</taxon>
        <taxon>Suessiales</taxon>
        <taxon>Symbiodiniaceae</taxon>
        <taxon>Symbiodinium</taxon>
    </lineage>
</organism>
<proteinExistence type="predicted"/>
<gene>
    <name evidence="1" type="ORF">SNAT2548_LOCUS18923</name>
</gene>
<dbReference type="EMBL" id="CAJNDS010002158">
    <property type="protein sequence ID" value="CAE7355806.1"/>
    <property type="molecule type" value="Genomic_DNA"/>
</dbReference>